<keyword evidence="2" id="KW-1185">Reference proteome</keyword>
<dbReference type="RefSeq" id="WP_270948234.1">
    <property type="nucleotide sequence ID" value="NZ_JAQGLA010000010.1"/>
</dbReference>
<gene>
    <name evidence="1" type="ORF">OU415_09445</name>
</gene>
<accession>A0ABT4UX02</accession>
<reference evidence="1 2" key="1">
    <citation type="submission" date="2022-11" db="EMBL/GenBank/DDBJ databases">
        <title>Draft genome sequence of Saccharopolyspora sp. WRP15-2 isolated from rhizosphere soils of wild rice in Thailand.</title>
        <authorList>
            <person name="Duangmal K."/>
            <person name="Kammanee S."/>
            <person name="Muangham S."/>
        </authorList>
    </citation>
    <scope>NUCLEOTIDE SEQUENCE [LARGE SCALE GENOMIC DNA]</scope>
    <source>
        <strain evidence="1 2">WRP15-2</strain>
    </source>
</reference>
<dbReference type="Proteomes" id="UP001210380">
    <property type="component" value="Unassembled WGS sequence"/>
</dbReference>
<comment type="caution">
    <text evidence="1">The sequence shown here is derived from an EMBL/GenBank/DDBJ whole genome shotgun (WGS) entry which is preliminary data.</text>
</comment>
<protein>
    <submittedName>
        <fullName evidence="1">Uncharacterized protein</fullName>
    </submittedName>
</protein>
<evidence type="ECO:0000313" key="1">
    <source>
        <dbReference type="EMBL" id="MDA3625659.1"/>
    </source>
</evidence>
<dbReference type="EMBL" id="JAQGLA010000010">
    <property type="protein sequence ID" value="MDA3625659.1"/>
    <property type="molecule type" value="Genomic_DNA"/>
</dbReference>
<sequence length="119" mass="13277">MDFGAVSEKRKLVLATFDLCAVCALPFGEELRWQVSFDKDDLVRAKEALFGEAPVHEVCGLYASQVCPFVSSPHARLGDELRKGMKRPRKSYSRVTAEHTECLESNPACKPAPESCIFR</sequence>
<proteinExistence type="predicted"/>
<name>A0ABT4UX02_9PSEU</name>
<evidence type="ECO:0000313" key="2">
    <source>
        <dbReference type="Proteomes" id="UP001210380"/>
    </source>
</evidence>
<organism evidence="1 2">
    <name type="scientific">Saccharopolyspora oryzae</name>
    <dbReference type="NCBI Taxonomy" id="2997343"/>
    <lineage>
        <taxon>Bacteria</taxon>
        <taxon>Bacillati</taxon>
        <taxon>Actinomycetota</taxon>
        <taxon>Actinomycetes</taxon>
        <taxon>Pseudonocardiales</taxon>
        <taxon>Pseudonocardiaceae</taxon>
        <taxon>Saccharopolyspora</taxon>
    </lineage>
</organism>